<dbReference type="InterPro" id="IPR050388">
    <property type="entry name" value="ABC_Ni/Peptide_Import"/>
</dbReference>
<evidence type="ECO:0000256" key="2">
    <source>
        <dbReference type="ARBA" id="ARBA00005417"/>
    </source>
</evidence>
<dbReference type="GO" id="GO:0005524">
    <property type="term" value="F:ATP binding"/>
    <property type="evidence" value="ECO:0007669"/>
    <property type="project" value="UniProtKB-KW"/>
</dbReference>
<keyword evidence="3" id="KW-0813">Transport</keyword>
<name>A0A0M0L136_9BACI</name>
<evidence type="ECO:0000256" key="3">
    <source>
        <dbReference type="ARBA" id="ARBA00022448"/>
    </source>
</evidence>
<organism evidence="11 12">
    <name type="scientific">Priestia koreensis</name>
    <dbReference type="NCBI Taxonomy" id="284581"/>
    <lineage>
        <taxon>Bacteria</taxon>
        <taxon>Bacillati</taxon>
        <taxon>Bacillota</taxon>
        <taxon>Bacilli</taxon>
        <taxon>Bacillales</taxon>
        <taxon>Bacillaceae</taxon>
        <taxon>Priestia</taxon>
    </lineage>
</organism>
<dbReference type="PANTHER" id="PTHR43297">
    <property type="entry name" value="OLIGOPEPTIDE TRANSPORT ATP-BINDING PROTEIN APPD"/>
    <property type="match status" value="1"/>
</dbReference>
<evidence type="ECO:0000256" key="6">
    <source>
        <dbReference type="ARBA" id="ARBA00022741"/>
    </source>
</evidence>
<accession>A0A0M0L136</accession>
<reference evidence="12" key="1">
    <citation type="submission" date="2015-08" db="EMBL/GenBank/DDBJ databases">
        <title>Fjat-14210 dsm16467.</title>
        <authorList>
            <person name="Liu B."/>
            <person name="Wang J."/>
            <person name="Zhu Y."/>
            <person name="Liu G."/>
            <person name="Chen Q."/>
            <person name="Chen Z."/>
            <person name="Lan J."/>
            <person name="Che J."/>
            <person name="Ge C."/>
            <person name="Shi H."/>
            <person name="Pan Z."/>
            <person name="Liu X."/>
        </authorList>
    </citation>
    <scope>NUCLEOTIDE SEQUENCE [LARGE SCALE GENOMIC DNA]</scope>
    <source>
        <strain evidence="12">DSM 16467</strain>
    </source>
</reference>
<evidence type="ECO:0000256" key="4">
    <source>
        <dbReference type="ARBA" id="ARBA00022475"/>
    </source>
</evidence>
<evidence type="ECO:0000256" key="9">
    <source>
        <dbReference type="ARBA" id="ARBA00023136"/>
    </source>
</evidence>
<evidence type="ECO:0000256" key="5">
    <source>
        <dbReference type="ARBA" id="ARBA00022519"/>
    </source>
</evidence>
<evidence type="ECO:0000256" key="7">
    <source>
        <dbReference type="ARBA" id="ARBA00022840"/>
    </source>
</evidence>
<dbReference type="PROSITE" id="PS50893">
    <property type="entry name" value="ABC_TRANSPORTER_2"/>
    <property type="match status" value="1"/>
</dbReference>
<sequence length="243" mass="27335">MKRVDPLLIVDQLEISSKALVPLMKKFSFQIFPGEIVALTGASGCGKSLTANAVVGLLEDGCEVTNGRIYYKGQSLSQNDEKSWQTLRRDEISLLIQHSLSGLNPLQSVKKQMLRTLKQKTEPAKKERMNYLRDLLRQVGFSNPERILSSYPFQLSGGMCQRILLAMMISLQPTLLIADEPTTALDSVNKEKLLALLKKLQQEHGLTILLISHDVERISAFADRIIDMEAREEVRTCFLNYKG</sequence>
<dbReference type="AlphaFoldDB" id="A0A0M0L136"/>
<comment type="similarity">
    <text evidence="2">Belongs to the ABC transporter superfamily.</text>
</comment>
<dbReference type="InterPro" id="IPR027417">
    <property type="entry name" value="P-loop_NTPase"/>
</dbReference>
<keyword evidence="6" id="KW-0547">Nucleotide-binding</keyword>
<evidence type="ECO:0000259" key="10">
    <source>
        <dbReference type="PROSITE" id="PS50893"/>
    </source>
</evidence>
<keyword evidence="4" id="KW-1003">Cell membrane</keyword>
<gene>
    <name evidence="11" type="ORF">AMD01_13560</name>
</gene>
<evidence type="ECO:0000256" key="8">
    <source>
        <dbReference type="ARBA" id="ARBA00022967"/>
    </source>
</evidence>
<dbReference type="SMART" id="SM00382">
    <property type="entry name" value="AAA"/>
    <property type="match status" value="1"/>
</dbReference>
<dbReference type="GO" id="GO:0016887">
    <property type="term" value="F:ATP hydrolysis activity"/>
    <property type="evidence" value="ECO:0007669"/>
    <property type="project" value="InterPro"/>
</dbReference>
<keyword evidence="5" id="KW-0997">Cell inner membrane</keyword>
<dbReference type="GO" id="GO:0005886">
    <property type="term" value="C:plasma membrane"/>
    <property type="evidence" value="ECO:0007669"/>
    <property type="project" value="UniProtKB-SubCell"/>
</dbReference>
<evidence type="ECO:0000313" key="12">
    <source>
        <dbReference type="Proteomes" id="UP000037558"/>
    </source>
</evidence>
<dbReference type="InterPro" id="IPR003593">
    <property type="entry name" value="AAA+_ATPase"/>
</dbReference>
<evidence type="ECO:0000313" key="11">
    <source>
        <dbReference type="EMBL" id="KOO44363.1"/>
    </source>
</evidence>
<dbReference type="Gene3D" id="3.40.50.300">
    <property type="entry name" value="P-loop containing nucleotide triphosphate hydrolases"/>
    <property type="match status" value="1"/>
</dbReference>
<dbReference type="InterPro" id="IPR003439">
    <property type="entry name" value="ABC_transporter-like_ATP-bd"/>
</dbReference>
<dbReference type="PANTHER" id="PTHR43297:SF14">
    <property type="entry name" value="ATPASE AAA-TYPE CORE DOMAIN-CONTAINING PROTEIN"/>
    <property type="match status" value="1"/>
</dbReference>
<keyword evidence="8" id="KW-1278">Translocase</keyword>
<dbReference type="STRING" id="284581.AMD01_13560"/>
<dbReference type="PATRIC" id="fig|284581.3.peg.4844"/>
<keyword evidence="12" id="KW-1185">Reference proteome</keyword>
<protein>
    <submittedName>
        <fullName evidence="11">Peptide ABC transporter</fullName>
    </submittedName>
</protein>
<feature type="domain" description="ABC transporter" evidence="10">
    <location>
        <begin position="8"/>
        <end position="243"/>
    </location>
</feature>
<dbReference type="EMBL" id="LILC01000016">
    <property type="protein sequence ID" value="KOO44363.1"/>
    <property type="molecule type" value="Genomic_DNA"/>
</dbReference>
<dbReference type="SUPFAM" id="SSF52540">
    <property type="entry name" value="P-loop containing nucleoside triphosphate hydrolases"/>
    <property type="match status" value="1"/>
</dbReference>
<keyword evidence="7" id="KW-0067">ATP-binding</keyword>
<comment type="subcellular location">
    <subcellularLocation>
        <location evidence="1">Cell membrane</location>
        <topology evidence="1">Peripheral membrane protein</topology>
    </subcellularLocation>
</comment>
<dbReference type="InterPro" id="IPR017871">
    <property type="entry name" value="ABC_transporter-like_CS"/>
</dbReference>
<dbReference type="Pfam" id="PF00005">
    <property type="entry name" value="ABC_tran"/>
    <property type="match status" value="1"/>
</dbReference>
<comment type="caution">
    <text evidence="11">The sequence shown here is derived from an EMBL/GenBank/DDBJ whole genome shotgun (WGS) entry which is preliminary data.</text>
</comment>
<evidence type="ECO:0000256" key="1">
    <source>
        <dbReference type="ARBA" id="ARBA00004202"/>
    </source>
</evidence>
<proteinExistence type="inferred from homology"/>
<dbReference type="Proteomes" id="UP000037558">
    <property type="component" value="Unassembled WGS sequence"/>
</dbReference>
<dbReference type="PROSITE" id="PS00211">
    <property type="entry name" value="ABC_TRANSPORTER_1"/>
    <property type="match status" value="1"/>
</dbReference>
<keyword evidence="9" id="KW-0472">Membrane</keyword>